<dbReference type="Gene3D" id="3.40.50.2300">
    <property type="match status" value="2"/>
</dbReference>
<accession>A0A0A3Y4U1</accession>
<dbReference type="RefSeq" id="WP_041953349.1">
    <property type="nucleotide sequence ID" value="NZ_CP126006.1"/>
</dbReference>
<sequence length="436" mass="46387">MPTSRRQLLKSSAAAAAALSLDWTRAQAQAENLRIGLIYDLTGPFAAGGSVASSIGAQIAIDLVNEKGGVGGKSKIVPVAADSQSKPDVAINEAERLISQEKIDILNGVYASSHAVPLAAKVEQQKKILWITTAVSTAVFKDKNLQYVFRAQIHSDQYGQAFASFLAEHAQGKLGMDPKDVKVALIHEDGPYGVGVAAADEAYAKQAGIQVVLREGYSASAPDLSVLVTKIKRAKADVISHAGYNPDITLFLRQARESGLRFKMLFGAGAGYSQLDKLRATFGADIDNFCNIDPVPAQLLDPAKLAPGIGDLTNAMVTRYKAKTGATEVPPHCSMGFNQTWLLLNNVLPVAKEKYGSFDPEAIRKAALDVDIPAGGTIQGYGVKFFPPGTPMSGQNERSTPVVMQNAGEHISVVWPTNIRTQDPVFPLPKGSTYGA</sequence>
<dbReference type="InterPro" id="IPR019546">
    <property type="entry name" value="TAT_signal_bac_arc"/>
</dbReference>
<dbReference type="Proteomes" id="UP000030377">
    <property type="component" value="Unassembled WGS sequence"/>
</dbReference>
<dbReference type="Pfam" id="PF10518">
    <property type="entry name" value="TAT_signal"/>
    <property type="match status" value="1"/>
</dbReference>
<evidence type="ECO:0000259" key="3">
    <source>
        <dbReference type="Pfam" id="PF13458"/>
    </source>
</evidence>
<dbReference type="AlphaFoldDB" id="A0A0A3Y4U1"/>
<proteinExistence type="inferred from homology"/>
<dbReference type="CDD" id="cd06340">
    <property type="entry name" value="PBP1_ABC_ligand_binding-like"/>
    <property type="match status" value="1"/>
</dbReference>
<dbReference type="PROSITE" id="PS51318">
    <property type="entry name" value="TAT"/>
    <property type="match status" value="1"/>
</dbReference>
<evidence type="ECO:0000256" key="1">
    <source>
        <dbReference type="ARBA" id="ARBA00010062"/>
    </source>
</evidence>
<keyword evidence="4" id="KW-0547">Nucleotide-binding</keyword>
<dbReference type="GO" id="GO:0005524">
    <property type="term" value="F:ATP binding"/>
    <property type="evidence" value="ECO:0007669"/>
    <property type="project" value="UniProtKB-KW"/>
</dbReference>
<evidence type="ECO:0000256" key="2">
    <source>
        <dbReference type="ARBA" id="ARBA00022729"/>
    </source>
</evidence>
<dbReference type="eggNOG" id="COG0683">
    <property type="taxonomic scope" value="Bacteria"/>
</dbReference>
<dbReference type="InterPro" id="IPR006311">
    <property type="entry name" value="TAT_signal"/>
</dbReference>
<keyword evidence="2" id="KW-0732">Signal</keyword>
<comment type="similarity">
    <text evidence="1">Belongs to the leucine-binding protein family.</text>
</comment>
<dbReference type="STRING" id="375.BKD09_RS14095"/>
<dbReference type="InterPro" id="IPR028082">
    <property type="entry name" value="Peripla_BP_I"/>
</dbReference>
<evidence type="ECO:0000313" key="4">
    <source>
        <dbReference type="EMBL" id="KGT81655.1"/>
    </source>
</evidence>
<dbReference type="InterPro" id="IPR028081">
    <property type="entry name" value="Leu-bd"/>
</dbReference>
<dbReference type="SUPFAM" id="SSF53822">
    <property type="entry name" value="Periplasmic binding protein-like I"/>
    <property type="match status" value="1"/>
</dbReference>
<name>A0A0A3Y4U1_BRAJP</name>
<gene>
    <name evidence="4" type="ORF">MA20_02635</name>
</gene>
<organism evidence="4 5">
    <name type="scientific">Bradyrhizobium japonicum</name>
    <dbReference type="NCBI Taxonomy" id="375"/>
    <lineage>
        <taxon>Bacteria</taxon>
        <taxon>Pseudomonadati</taxon>
        <taxon>Pseudomonadota</taxon>
        <taxon>Alphaproteobacteria</taxon>
        <taxon>Hyphomicrobiales</taxon>
        <taxon>Nitrobacteraceae</taxon>
        <taxon>Bradyrhizobium</taxon>
    </lineage>
</organism>
<dbReference type="EMBL" id="JRPN01000001">
    <property type="protein sequence ID" value="KGT81655.1"/>
    <property type="molecule type" value="Genomic_DNA"/>
</dbReference>
<comment type="caution">
    <text evidence="4">The sequence shown here is derived from an EMBL/GenBank/DDBJ whole genome shotgun (WGS) entry which is preliminary data.</text>
</comment>
<keyword evidence="4" id="KW-0067">ATP-binding</keyword>
<dbReference type="PANTHER" id="PTHR47151">
    <property type="entry name" value="LEU/ILE/VAL-BINDING ABC TRANSPORTER SUBUNIT"/>
    <property type="match status" value="1"/>
</dbReference>
<dbReference type="Pfam" id="PF13458">
    <property type="entry name" value="Peripla_BP_6"/>
    <property type="match status" value="1"/>
</dbReference>
<feature type="domain" description="Leucine-binding protein" evidence="3">
    <location>
        <begin position="33"/>
        <end position="373"/>
    </location>
</feature>
<protein>
    <submittedName>
        <fullName evidence="4">ABC transporter ATP-binding protein</fullName>
    </submittedName>
</protein>
<evidence type="ECO:0000313" key="5">
    <source>
        <dbReference type="Proteomes" id="UP000030377"/>
    </source>
</evidence>
<reference evidence="4 5" key="1">
    <citation type="submission" date="2014-09" db="EMBL/GenBank/DDBJ databases">
        <title>Draft genome of Bradyrhizobium japonicum Is-34.</title>
        <authorList>
            <person name="Tsurumaru H."/>
            <person name="Yamakawa T."/>
            <person name="Hashimoto S."/>
            <person name="Okizaki K."/>
            <person name="Kanesaki Y."/>
            <person name="Yoshikawa H."/>
            <person name="Yajima S."/>
        </authorList>
    </citation>
    <scope>NUCLEOTIDE SEQUENCE [LARGE SCALE GENOMIC DNA]</scope>
    <source>
        <strain evidence="4 5">Is-34</strain>
    </source>
</reference>
<dbReference type="PANTHER" id="PTHR47151:SF2">
    <property type="entry name" value="AMINO ACID BINDING PROTEIN"/>
    <property type="match status" value="1"/>
</dbReference>